<comment type="caution">
    <text evidence="2">The sequence shown here is derived from an EMBL/GenBank/DDBJ whole genome shotgun (WGS) entry which is preliminary data.</text>
</comment>
<protein>
    <submittedName>
        <fullName evidence="2">Alpha/beta hydrolase</fullName>
    </submittedName>
</protein>
<gene>
    <name evidence="2" type="ORF">HF526_01895</name>
</gene>
<dbReference type="Proteomes" id="UP000820669">
    <property type="component" value="Unassembled WGS sequence"/>
</dbReference>
<dbReference type="Gene3D" id="3.40.50.1820">
    <property type="entry name" value="alpha/beta hydrolase"/>
    <property type="match status" value="1"/>
</dbReference>
<feature type="domain" description="AB hydrolase-1" evidence="1">
    <location>
        <begin position="26"/>
        <end position="228"/>
    </location>
</feature>
<reference evidence="2 3" key="1">
    <citation type="submission" date="2020-04" db="EMBL/GenBank/DDBJ databases">
        <authorList>
            <person name="Klaysubun C."/>
            <person name="Duangmal K."/>
            <person name="Lipun K."/>
        </authorList>
    </citation>
    <scope>NUCLEOTIDE SEQUENCE [LARGE SCALE GENOMIC DNA]</scope>
    <source>
        <strain evidence="2 3">K10HN5</strain>
    </source>
</reference>
<dbReference type="Pfam" id="PF12697">
    <property type="entry name" value="Abhydrolase_6"/>
    <property type="match status" value="1"/>
</dbReference>
<accession>A0ABX1S3D8</accession>
<evidence type="ECO:0000259" key="1">
    <source>
        <dbReference type="Pfam" id="PF12697"/>
    </source>
</evidence>
<dbReference type="InterPro" id="IPR029058">
    <property type="entry name" value="AB_hydrolase_fold"/>
</dbReference>
<evidence type="ECO:0000313" key="2">
    <source>
        <dbReference type="EMBL" id="NMH96084.1"/>
    </source>
</evidence>
<organism evidence="2 3">
    <name type="scientific">Pseudonocardia acidicola</name>
    <dbReference type="NCBI Taxonomy" id="2724939"/>
    <lineage>
        <taxon>Bacteria</taxon>
        <taxon>Bacillati</taxon>
        <taxon>Actinomycetota</taxon>
        <taxon>Actinomycetes</taxon>
        <taxon>Pseudonocardiales</taxon>
        <taxon>Pseudonocardiaceae</taxon>
        <taxon>Pseudonocardia</taxon>
    </lineage>
</organism>
<sequence length="242" mass="26456">MPHHCPGPQPRIEPVGRGHRDPSAVVLVLHGGRADSHSPAGGRKRLTYLRMLPFARMLASAGRAGPLSVYMLRYRYRGWNGPDMDAFRDAQWALTELERRHPGVPVVLLGHSMGGRAALRAAGAAAVVAVCALAPWLDAGEPVEQLAGRTVLIAHGDRERWTDPRESYAYAVRAKQITDRVCRFDVFGDGHAMLRRAGDWSSLVRRFVLGELGIEPEDPEISNALRQPAPNGLRAALSGAER</sequence>
<dbReference type="InterPro" id="IPR000073">
    <property type="entry name" value="AB_hydrolase_1"/>
</dbReference>
<keyword evidence="2" id="KW-0378">Hydrolase</keyword>
<dbReference type="EMBL" id="JAAXLA010000002">
    <property type="protein sequence ID" value="NMH96084.1"/>
    <property type="molecule type" value="Genomic_DNA"/>
</dbReference>
<dbReference type="GO" id="GO:0016787">
    <property type="term" value="F:hydrolase activity"/>
    <property type="evidence" value="ECO:0007669"/>
    <property type="project" value="UniProtKB-KW"/>
</dbReference>
<evidence type="ECO:0000313" key="3">
    <source>
        <dbReference type="Proteomes" id="UP000820669"/>
    </source>
</evidence>
<name>A0ABX1S3D8_9PSEU</name>
<dbReference type="SUPFAM" id="SSF53474">
    <property type="entry name" value="alpha/beta-Hydrolases"/>
    <property type="match status" value="1"/>
</dbReference>
<keyword evidence="3" id="KW-1185">Reference proteome</keyword>
<proteinExistence type="predicted"/>